<dbReference type="OrthoDB" id="9806150at2"/>
<evidence type="ECO:0000256" key="4">
    <source>
        <dbReference type="ARBA" id="ARBA00016377"/>
    </source>
</evidence>
<dbReference type="Proteomes" id="UP000238071">
    <property type="component" value="Unassembled WGS sequence"/>
</dbReference>
<evidence type="ECO:0000256" key="2">
    <source>
        <dbReference type="ARBA" id="ARBA00001946"/>
    </source>
</evidence>
<sequence length="205" mass="23050">MTSDKKIGDDDLPIEVVERRLACENSKFFVYFDHVIDKAGSEVRDYLVVAPKNAGKNLITGVAILPVVDGQVGLIRIYRPAIRAYSWEIPHGFVDEGENEVASALRELLEETGVVADQSCFSSLGFITPDSGVLAARVHLYVAEAGYSTSQREFELGLREFRFFDFQELENMIERSEVQDTFTLAAWCKYRLTQNSRQTANPNNS</sequence>
<dbReference type="GO" id="GO:0006753">
    <property type="term" value="P:nucleoside phosphate metabolic process"/>
    <property type="evidence" value="ECO:0007669"/>
    <property type="project" value="TreeGrafter"/>
</dbReference>
<dbReference type="PROSITE" id="PS51462">
    <property type="entry name" value="NUDIX"/>
    <property type="match status" value="1"/>
</dbReference>
<dbReference type="GO" id="GO:0016787">
    <property type="term" value="F:hydrolase activity"/>
    <property type="evidence" value="ECO:0007669"/>
    <property type="project" value="UniProtKB-KW"/>
</dbReference>
<evidence type="ECO:0000259" key="8">
    <source>
        <dbReference type="PROSITE" id="PS51462"/>
    </source>
</evidence>
<evidence type="ECO:0000256" key="1">
    <source>
        <dbReference type="ARBA" id="ARBA00000847"/>
    </source>
</evidence>
<evidence type="ECO:0000256" key="6">
    <source>
        <dbReference type="ARBA" id="ARBA00032162"/>
    </source>
</evidence>
<dbReference type="InterPro" id="IPR015797">
    <property type="entry name" value="NUDIX_hydrolase-like_dom_sf"/>
</dbReference>
<dbReference type="GO" id="GO:0019693">
    <property type="term" value="P:ribose phosphate metabolic process"/>
    <property type="evidence" value="ECO:0007669"/>
    <property type="project" value="TreeGrafter"/>
</dbReference>
<comment type="caution">
    <text evidence="9">The sequence shown here is derived from an EMBL/GenBank/DDBJ whole genome shotgun (WGS) entry which is preliminary data.</text>
</comment>
<organism evidence="9 10">
    <name type="scientific">Methylobacter tundripaludum</name>
    <dbReference type="NCBI Taxonomy" id="173365"/>
    <lineage>
        <taxon>Bacteria</taxon>
        <taxon>Pseudomonadati</taxon>
        <taxon>Pseudomonadota</taxon>
        <taxon>Gammaproteobacteria</taxon>
        <taxon>Methylococcales</taxon>
        <taxon>Methylococcaceae</taxon>
        <taxon>Methylobacter</taxon>
    </lineage>
</organism>
<dbReference type="Gene3D" id="3.90.79.10">
    <property type="entry name" value="Nucleoside Triphosphate Pyrophosphohydrolase"/>
    <property type="match status" value="1"/>
</dbReference>
<dbReference type="PANTHER" id="PTHR11839:SF18">
    <property type="entry name" value="NUDIX HYDROLASE DOMAIN-CONTAINING PROTEIN"/>
    <property type="match status" value="1"/>
</dbReference>
<dbReference type="PRINTS" id="PR00502">
    <property type="entry name" value="NUDIXFAMILY"/>
</dbReference>
<proteinExistence type="inferred from homology"/>
<dbReference type="EMBL" id="PTIY01000007">
    <property type="protein sequence ID" value="PPK71589.1"/>
    <property type="molecule type" value="Genomic_DNA"/>
</dbReference>
<dbReference type="InterPro" id="IPR000086">
    <property type="entry name" value="NUDIX_hydrolase_dom"/>
</dbReference>
<dbReference type="RefSeq" id="WP_104423855.1">
    <property type="nucleotide sequence ID" value="NZ_PTIY01000007.1"/>
</dbReference>
<comment type="cofactor">
    <cofactor evidence="2">
        <name>Mg(2+)</name>
        <dbReference type="ChEBI" id="CHEBI:18420"/>
    </cofactor>
</comment>
<dbReference type="AlphaFoldDB" id="A0A2S6H276"/>
<dbReference type="InterPro" id="IPR020476">
    <property type="entry name" value="Nudix_hydrolase"/>
</dbReference>
<feature type="domain" description="Nudix hydrolase" evidence="8">
    <location>
        <begin position="57"/>
        <end position="186"/>
    </location>
</feature>
<dbReference type="CDD" id="cd03424">
    <property type="entry name" value="NUDIX_ADPRase_Nudt5_UGPPase_Nudt14"/>
    <property type="match status" value="1"/>
</dbReference>
<comment type="catalytic activity">
    <reaction evidence="1">
        <text>GDP-alpha-D-mannose + H2O = alpha-D-mannose 1-phosphate + GMP + 2 H(+)</text>
        <dbReference type="Rhea" id="RHEA:27978"/>
        <dbReference type="ChEBI" id="CHEBI:15377"/>
        <dbReference type="ChEBI" id="CHEBI:15378"/>
        <dbReference type="ChEBI" id="CHEBI:57527"/>
        <dbReference type="ChEBI" id="CHEBI:58115"/>
        <dbReference type="ChEBI" id="CHEBI:58409"/>
    </reaction>
</comment>
<dbReference type="SUPFAM" id="SSF55811">
    <property type="entry name" value="Nudix"/>
    <property type="match status" value="1"/>
</dbReference>
<evidence type="ECO:0000256" key="3">
    <source>
        <dbReference type="ARBA" id="ARBA00007275"/>
    </source>
</evidence>
<evidence type="ECO:0000256" key="7">
    <source>
        <dbReference type="ARBA" id="ARBA00032272"/>
    </source>
</evidence>
<protein>
    <recommendedName>
        <fullName evidence="4">GDP-mannose pyrophosphatase</fullName>
    </recommendedName>
    <alternativeName>
        <fullName evidence="6">GDP-mannose hydrolase</fullName>
    </alternativeName>
    <alternativeName>
        <fullName evidence="7">GDPMK</fullName>
    </alternativeName>
</protein>
<keyword evidence="5" id="KW-0378">Hydrolase</keyword>
<evidence type="ECO:0000256" key="5">
    <source>
        <dbReference type="ARBA" id="ARBA00022801"/>
    </source>
</evidence>
<dbReference type="Pfam" id="PF00293">
    <property type="entry name" value="NUDIX"/>
    <property type="match status" value="1"/>
</dbReference>
<comment type="similarity">
    <text evidence="3">Belongs to the Nudix hydrolase family. NudK subfamily.</text>
</comment>
<dbReference type="PANTHER" id="PTHR11839">
    <property type="entry name" value="UDP/ADP-SUGAR PYROPHOSPHATASE"/>
    <property type="match status" value="1"/>
</dbReference>
<evidence type="ECO:0000313" key="10">
    <source>
        <dbReference type="Proteomes" id="UP000238071"/>
    </source>
</evidence>
<accession>A0A2S6H276</accession>
<evidence type="ECO:0000313" key="9">
    <source>
        <dbReference type="EMBL" id="PPK71589.1"/>
    </source>
</evidence>
<reference evidence="9 10" key="1">
    <citation type="submission" date="2018-02" db="EMBL/GenBank/DDBJ databases">
        <title>Subsurface microbial communities from deep shales in Ohio and West Virginia, USA.</title>
        <authorList>
            <person name="Wrighton K."/>
        </authorList>
    </citation>
    <scope>NUCLEOTIDE SEQUENCE [LARGE SCALE GENOMIC DNA]</scope>
    <source>
        <strain evidence="9 10">OWC-G53F</strain>
    </source>
</reference>
<keyword evidence="10" id="KW-1185">Reference proteome</keyword>
<gene>
    <name evidence="9" type="ORF">B0F88_107113</name>
</gene>
<name>A0A2S6H276_9GAMM</name>